<accession>A0A397INA6</accession>
<proteinExistence type="predicted"/>
<dbReference type="Pfam" id="PF08768">
    <property type="entry name" value="THAP4_heme-bd"/>
    <property type="match status" value="1"/>
</dbReference>
<dbReference type="CDD" id="cd07828">
    <property type="entry name" value="lipocalin_heme-bd-THAP4-like"/>
    <property type="match status" value="1"/>
</dbReference>
<evidence type="ECO:0000313" key="4">
    <source>
        <dbReference type="Proteomes" id="UP000266861"/>
    </source>
</evidence>
<sequence>MANNLGRISRSPLTKHPLEFLFGTWRGHGKGEFAGINDFTYNEEITIYPDEAKRGWLYYRQKTSNPAKNNSNFHSEVGYIRMPGMKDKVELVLAQPTGIASVEEGKLEGNSVYLQSKSVVRTASAKAPHVTEYSRTWTVDPQNEEMTYVFKMATEDKPMAHHLSATLKRISKDSINE</sequence>
<organism evidence="3 4">
    <name type="scientific">Diversispora epigaea</name>
    <dbReference type="NCBI Taxonomy" id="1348612"/>
    <lineage>
        <taxon>Eukaryota</taxon>
        <taxon>Fungi</taxon>
        <taxon>Fungi incertae sedis</taxon>
        <taxon>Mucoromycota</taxon>
        <taxon>Glomeromycotina</taxon>
        <taxon>Glomeromycetes</taxon>
        <taxon>Diversisporales</taxon>
        <taxon>Diversisporaceae</taxon>
        <taxon>Diversispora</taxon>
    </lineage>
</organism>
<comment type="catalytic activity">
    <reaction evidence="1">
        <text>peroxynitrite = nitrate</text>
        <dbReference type="Rhea" id="RHEA:63116"/>
        <dbReference type="ChEBI" id="CHEBI:17632"/>
        <dbReference type="ChEBI" id="CHEBI:25941"/>
    </reaction>
    <physiologicalReaction direction="left-to-right" evidence="1">
        <dbReference type="Rhea" id="RHEA:63117"/>
    </physiologicalReaction>
</comment>
<dbReference type="InterPro" id="IPR012674">
    <property type="entry name" value="Calycin"/>
</dbReference>
<evidence type="ECO:0000259" key="2">
    <source>
        <dbReference type="Pfam" id="PF08768"/>
    </source>
</evidence>
<dbReference type="AlphaFoldDB" id="A0A397INA6"/>
<dbReference type="Gene3D" id="2.40.128.20">
    <property type="match status" value="1"/>
</dbReference>
<feature type="domain" description="THAP4-like heme-binding" evidence="2">
    <location>
        <begin position="17"/>
        <end position="169"/>
    </location>
</feature>
<dbReference type="OrthoDB" id="58529at2759"/>
<dbReference type="PANTHER" id="PTHR15854">
    <property type="entry name" value="THAP4 PROTEIN"/>
    <property type="match status" value="1"/>
</dbReference>
<evidence type="ECO:0000313" key="3">
    <source>
        <dbReference type="EMBL" id="RHZ77385.1"/>
    </source>
</evidence>
<dbReference type="InterPro" id="IPR014878">
    <property type="entry name" value="THAP4-like_heme-bd"/>
</dbReference>
<dbReference type="EMBL" id="PQFF01000170">
    <property type="protein sequence ID" value="RHZ77385.1"/>
    <property type="molecule type" value="Genomic_DNA"/>
</dbReference>
<dbReference type="PANTHER" id="PTHR15854:SF4">
    <property type="entry name" value="PEROXYNITRITE ISOMERASE THAP4"/>
    <property type="match status" value="1"/>
</dbReference>
<gene>
    <name evidence="3" type="ORF">Glove_180g21</name>
</gene>
<dbReference type="Proteomes" id="UP000266861">
    <property type="component" value="Unassembled WGS sequence"/>
</dbReference>
<protein>
    <recommendedName>
        <fullName evidence="2">THAP4-like heme-binding domain-containing protein</fullName>
    </recommendedName>
</protein>
<evidence type="ECO:0000256" key="1">
    <source>
        <dbReference type="ARBA" id="ARBA00036993"/>
    </source>
</evidence>
<name>A0A397INA6_9GLOM</name>
<keyword evidence="4" id="KW-1185">Reference proteome</keyword>
<dbReference type="InterPro" id="IPR045165">
    <property type="entry name" value="Nitrobindin"/>
</dbReference>
<reference evidence="3 4" key="1">
    <citation type="submission" date="2018-08" db="EMBL/GenBank/DDBJ databases">
        <title>Genome and evolution of the arbuscular mycorrhizal fungus Diversispora epigaea (formerly Glomus versiforme) and its bacterial endosymbionts.</title>
        <authorList>
            <person name="Sun X."/>
            <person name="Fei Z."/>
            <person name="Harrison M."/>
        </authorList>
    </citation>
    <scope>NUCLEOTIDE SEQUENCE [LARGE SCALE GENOMIC DNA]</scope>
    <source>
        <strain evidence="3 4">IT104</strain>
    </source>
</reference>
<dbReference type="SUPFAM" id="SSF50814">
    <property type="entry name" value="Lipocalins"/>
    <property type="match status" value="1"/>
</dbReference>
<comment type="caution">
    <text evidence="3">The sequence shown here is derived from an EMBL/GenBank/DDBJ whole genome shotgun (WGS) entry which is preliminary data.</text>
</comment>